<keyword evidence="3" id="KW-1185">Reference proteome</keyword>
<reference evidence="3" key="1">
    <citation type="journal article" date="2017" name="Nature">
        <title>The sunflower genome provides insights into oil metabolism, flowering and Asterid evolution.</title>
        <authorList>
            <person name="Badouin H."/>
            <person name="Gouzy J."/>
            <person name="Grassa C.J."/>
            <person name="Murat F."/>
            <person name="Staton S.E."/>
            <person name="Cottret L."/>
            <person name="Lelandais-Briere C."/>
            <person name="Owens G.L."/>
            <person name="Carrere S."/>
            <person name="Mayjonade B."/>
            <person name="Legrand L."/>
            <person name="Gill N."/>
            <person name="Kane N.C."/>
            <person name="Bowers J.E."/>
            <person name="Hubner S."/>
            <person name="Bellec A."/>
            <person name="Berard A."/>
            <person name="Berges H."/>
            <person name="Blanchet N."/>
            <person name="Boniface M.C."/>
            <person name="Brunel D."/>
            <person name="Catrice O."/>
            <person name="Chaidir N."/>
            <person name="Claudel C."/>
            <person name="Donnadieu C."/>
            <person name="Faraut T."/>
            <person name="Fievet G."/>
            <person name="Helmstetter N."/>
            <person name="King M."/>
            <person name="Knapp S.J."/>
            <person name="Lai Z."/>
            <person name="Le Paslier M.C."/>
            <person name="Lippi Y."/>
            <person name="Lorenzon L."/>
            <person name="Mandel J.R."/>
            <person name="Marage G."/>
            <person name="Marchand G."/>
            <person name="Marquand E."/>
            <person name="Bret-Mestries E."/>
            <person name="Morien E."/>
            <person name="Nambeesan S."/>
            <person name="Nguyen T."/>
            <person name="Pegot-Espagnet P."/>
            <person name="Pouilly N."/>
            <person name="Raftis F."/>
            <person name="Sallet E."/>
            <person name="Schiex T."/>
            <person name="Thomas J."/>
            <person name="Vandecasteele C."/>
            <person name="Vares D."/>
            <person name="Vear F."/>
            <person name="Vautrin S."/>
            <person name="Crespi M."/>
            <person name="Mangin B."/>
            <person name="Burke J.M."/>
            <person name="Salse J."/>
            <person name="Munos S."/>
            <person name="Vincourt P."/>
            <person name="Rieseberg L.H."/>
            <person name="Langlade N.B."/>
        </authorList>
    </citation>
    <scope>NUCLEOTIDE SEQUENCE [LARGE SCALE GENOMIC DNA]</scope>
    <source>
        <strain evidence="3">cv. SF193</strain>
    </source>
</reference>
<evidence type="ECO:0000259" key="1">
    <source>
        <dbReference type="Pfam" id="PF16113"/>
    </source>
</evidence>
<protein>
    <submittedName>
        <fullName evidence="2">Putative enoyl-CoA hydratase/isomerase, HIBYL-CoA-H type</fullName>
    </submittedName>
</protein>
<dbReference type="Gene3D" id="3.90.226.10">
    <property type="entry name" value="2-enoyl-CoA Hydratase, Chain A, domain 1"/>
    <property type="match status" value="1"/>
</dbReference>
<keyword evidence="2" id="KW-0413">Isomerase</keyword>
<sequence>MLSVSLCYKMSVVYTGTYLGITGNRISTPADALYVGLGTHFVPSGNLGSLKEALLSGTLYISLLIVLPHSNEKILAIKETGIKSPKLYFKCIKRFKSFYL</sequence>
<dbReference type="InParanoid" id="A0A251T0W6"/>
<proteinExistence type="predicted"/>
<gene>
    <name evidence="2" type="ORF">HannXRQ_Chr13g0424741</name>
</gene>
<organism evidence="2 3">
    <name type="scientific">Helianthus annuus</name>
    <name type="common">Common sunflower</name>
    <dbReference type="NCBI Taxonomy" id="4232"/>
    <lineage>
        <taxon>Eukaryota</taxon>
        <taxon>Viridiplantae</taxon>
        <taxon>Streptophyta</taxon>
        <taxon>Embryophyta</taxon>
        <taxon>Tracheophyta</taxon>
        <taxon>Spermatophyta</taxon>
        <taxon>Magnoliopsida</taxon>
        <taxon>eudicotyledons</taxon>
        <taxon>Gunneridae</taxon>
        <taxon>Pentapetalae</taxon>
        <taxon>asterids</taxon>
        <taxon>campanulids</taxon>
        <taxon>Asterales</taxon>
        <taxon>Asteraceae</taxon>
        <taxon>Asteroideae</taxon>
        <taxon>Heliantheae alliance</taxon>
        <taxon>Heliantheae</taxon>
        <taxon>Helianthus</taxon>
    </lineage>
</organism>
<accession>A0A251T0W6</accession>
<evidence type="ECO:0000313" key="2">
    <source>
        <dbReference type="EMBL" id="OTG03501.1"/>
    </source>
</evidence>
<dbReference type="Pfam" id="PF16113">
    <property type="entry name" value="ECH_2"/>
    <property type="match status" value="1"/>
</dbReference>
<dbReference type="InterPro" id="IPR045004">
    <property type="entry name" value="ECH_dom"/>
</dbReference>
<dbReference type="STRING" id="4232.A0A251T0W6"/>
<dbReference type="AlphaFoldDB" id="A0A251T0W6"/>
<name>A0A251T0W6_HELAN</name>
<dbReference type="EMBL" id="CM007902">
    <property type="protein sequence ID" value="OTG03501.1"/>
    <property type="molecule type" value="Genomic_DNA"/>
</dbReference>
<dbReference type="GO" id="GO:0016853">
    <property type="term" value="F:isomerase activity"/>
    <property type="evidence" value="ECO:0007669"/>
    <property type="project" value="UniProtKB-KW"/>
</dbReference>
<dbReference type="Proteomes" id="UP000215914">
    <property type="component" value="Chromosome 13"/>
</dbReference>
<feature type="domain" description="Enoyl-CoA hydratase/isomerase" evidence="1">
    <location>
        <begin position="14"/>
        <end position="56"/>
    </location>
</feature>
<evidence type="ECO:0000313" key="3">
    <source>
        <dbReference type="Proteomes" id="UP000215914"/>
    </source>
</evidence>